<gene>
    <name evidence="4" type="primary">KIN7O_1</name>
    <name evidence="4" type="ORF">CK203_027175</name>
</gene>
<dbReference type="PANTHER" id="PTHR47968">
    <property type="entry name" value="CENTROMERE PROTEIN E"/>
    <property type="match status" value="1"/>
</dbReference>
<protein>
    <submittedName>
        <fullName evidence="4">Kinesin-like protein KIN-7O</fullName>
    </submittedName>
</protein>
<dbReference type="Proteomes" id="UP000288805">
    <property type="component" value="Unassembled WGS sequence"/>
</dbReference>
<dbReference type="InterPro" id="IPR027417">
    <property type="entry name" value="P-loop_NTPase"/>
</dbReference>
<dbReference type="AlphaFoldDB" id="A0A438I618"/>
<feature type="coiled-coil region" evidence="3">
    <location>
        <begin position="55"/>
        <end position="136"/>
    </location>
</feature>
<evidence type="ECO:0000256" key="2">
    <source>
        <dbReference type="ARBA" id="ARBA00023175"/>
    </source>
</evidence>
<dbReference type="SUPFAM" id="SSF52540">
    <property type="entry name" value="P-loop containing nucleoside triphosphate hydrolases"/>
    <property type="match status" value="1"/>
</dbReference>
<dbReference type="Gene3D" id="1.20.58.1980">
    <property type="match status" value="1"/>
</dbReference>
<sequence>MCCFAGSELEMCDACGLTIEYFYGVCLKIEIHADETKSSLQFASRALRVTNCAHVNEILTDAALLKRQKKEIEELRAKLQGSHSEHFEEEILNLRNTLLKTELERERIALELEEEKKAQVERERRLQEQAKKIENLSSMVLYSNRDENHDHYKKVGLGLTTNSIQPVELQL</sequence>
<keyword evidence="2" id="KW-0505">Motor protein</keyword>
<reference evidence="4 5" key="1">
    <citation type="journal article" date="2018" name="PLoS Genet.">
        <title>Population sequencing reveals clonal diversity and ancestral inbreeding in the grapevine cultivar Chardonnay.</title>
        <authorList>
            <person name="Roach M.J."/>
            <person name="Johnson D.L."/>
            <person name="Bohlmann J."/>
            <person name="van Vuuren H.J."/>
            <person name="Jones S.J."/>
            <person name="Pretorius I.S."/>
            <person name="Schmidt S.A."/>
            <person name="Borneman A.R."/>
        </authorList>
    </citation>
    <scope>NUCLEOTIDE SEQUENCE [LARGE SCALE GENOMIC DNA]</scope>
    <source>
        <strain evidence="5">cv. Chardonnay</strain>
        <tissue evidence="4">Leaf</tissue>
    </source>
</reference>
<dbReference type="EMBL" id="QGNW01000139">
    <property type="protein sequence ID" value="RVW92153.1"/>
    <property type="molecule type" value="Genomic_DNA"/>
</dbReference>
<comment type="caution">
    <text evidence="4">The sequence shown here is derived from an EMBL/GenBank/DDBJ whole genome shotgun (WGS) entry which is preliminary data.</text>
</comment>
<keyword evidence="1 3" id="KW-0175">Coiled coil</keyword>
<organism evidence="4 5">
    <name type="scientific">Vitis vinifera</name>
    <name type="common">Grape</name>
    <dbReference type="NCBI Taxonomy" id="29760"/>
    <lineage>
        <taxon>Eukaryota</taxon>
        <taxon>Viridiplantae</taxon>
        <taxon>Streptophyta</taxon>
        <taxon>Embryophyta</taxon>
        <taxon>Tracheophyta</taxon>
        <taxon>Spermatophyta</taxon>
        <taxon>Magnoliopsida</taxon>
        <taxon>eudicotyledons</taxon>
        <taxon>Gunneridae</taxon>
        <taxon>Pentapetalae</taxon>
        <taxon>rosids</taxon>
        <taxon>Vitales</taxon>
        <taxon>Vitaceae</taxon>
        <taxon>Viteae</taxon>
        <taxon>Vitis</taxon>
    </lineage>
</organism>
<dbReference type="GO" id="GO:0003777">
    <property type="term" value="F:microtubule motor activity"/>
    <property type="evidence" value="ECO:0007669"/>
    <property type="project" value="InterPro"/>
</dbReference>
<dbReference type="GO" id="GO:0007018">
    <property type="term" value="P:microtubule-based movement"/>
    <property type="evidence" value="ECO:0007669"/>
    <property type="project" value="InterPro"/>
</dbReference>
<proteinExistence type="predicted"/>
<accession>A0A438I618</accession>
<evidence type="ECO:0000313" key="4">
    <source>
        <dbReference type="EMBL" id="RVW92153.1"/>
    </source>
</evidence>
<evidence type="ECO:0000256" key="3">
    <source>
        <dbReference type="SAM" id="Coils"/>
    </source>
</evidence>
<name>A0A438I618_VITVI</name>
<dbReference type="PANTHER" id="PTHR47968:SF75">
    <property type="entry name" value="CENTROMERE-ASSOCIATED PROTEIN E"/>
    <property type="match status" value="1"/>
</dbReference>
<dbReference type="InterPro" id="IPR027640">
    <property type="entry name" value="Kinesin-like_fam"/>
</dbReference>
<evidence type="ECO:0000313" key="5">
    <source>
        <dbReference type="Proteomes" id="UP000288805"/>
    </source>
</evidence>
<evidence type="ECO:0000256" key="1">
    <source>
        <dbReference type="ARBA" id="ARBA00023054"/>
    </source>
</evidence>